<dbReference type="GO" id="GO:0016301">
    <property type="term" value="F:kinase activity"/>
    <property type="evidence" value="ECO:0007669"/>
    <property type="project" value="UniProtKB-KW"/>
</dbReference>
<accession>A0AAX6FY40</accession>
<keyword evidence="2" id="KW-0675">Receptor</keyword>
<comment type="caution">
    <text evidence="2">The sequence shown here is derived from an EMBL/GenBank/DDBJ whole genome shotgun (WGS) entry which is preliminary data.</text>
</comment>
<dbReference type="EMBL" id="JANAVB010024999">
    <property type="protein sequence ID" value="KAJ6821369.1"/>
    <property type="molecule type" value="Genomic_DNA"/>
</dbReference>
<keyword evidence="2" id="KW-0808">Transferase</keyword>
<reference evidence="2" key="1">
    <citation type="journal article" date="2023" name="GigaByte">
        <title>Genome assembly of the bearded iris, Iris pallida Lam.</title>
        <authorList>
            <person name="Bruccoleri R.E."/>
            <person name="Oakeley E.J."/>
            <person name="Faust A.M.E."/>
            <person name="Altorfer M."/>
            <person name="Dessus-Babus S."/>
            <person name="Burckhardt D."/>
            <person name="Oertli M."/>
            <person name="Naumann U."/>
            <person name="Petersen F."/>
            <person name="Wong J."/>
        </authorList>
    </citation>
    <scope>NUCLEOTIDE SEQUENCE</scope>
    <source>
        <strain evidence="2">GSM-AAB239-AS_SAM_17_03QT</strain>
    </source>
</reference>
<name>A0AAX6FY40_IRIPA</name>
<proteinExistence type="predicted"/>
<feature type="compositionally biased region" description="Basic residues" evidence="1">
    <location>
        <begin position="9"/>
        <end position="20"/>
    </location>
</feature>
<keyword evidence="2" id="KW-0418">Kinase</keyword>
<dbReference type="AlphaFoldDB" id="A0AAX6FY40"/>
<evidence type="ECO:0000256" key="1">
    <source>
        <dbReference type="SAM" id="MobiDB-lite"/>
    </source>
</evidence>
<protein>
    <submittedName>
        <fullName evidence="2">Receptor like protein kinase S.2</fullName>
    </submittedName>
</protein>
<dbReference type="Proteomes" id="UP001140949">
    <property type="component" value="Unassembled WGS sequence"/>
</dbReference>
<feature type="region of interest" description="Disordered" evidence="1">
    <location>
        <begin position="265"/>
        <end position="300"/>
    </location>
</feature>
<feature type="compositionally biased region" description="Low complexity" evidence="1">
    <location>
        <begin position="282"/>
        <end position="292"/>
    </location>
</feature>
<reference evidence="2" key="2">
    <citation type="submission" date="2023-04" db="EMBL/GenBank/DDBJ databases">
        <authorList>
            <person name="Bruccoleri R.E."/>
            <person name="Oakeley E.J."/>
            <person name="Faust A.-M."/>
            <person name="Dessus-Babus S."/>
            <person name="Altorfer M."/>
            <person name="Burckhardt D."/>
            <person name="Oertli M."/>
            <person name="Naumann U."/>
            <person name="Petersen F."/>
            <person name="Wong J."/>
        </authorList>
    </citation>
    <scope>NUCLEOTIDE SEQUENCE</scope>
    <source>
        <strain evidence="2">GSM-AAB239-AS_SAM_17_03QT</strain>
        <tissue evidence="2">Leaf</tissue>
    </source>
</reference>
<feature type="region of interest" description="Disordered" evidence="1">
    <location>
        <begin position="506"/>
        <end position="526"/>
    </location>
</feature>
<organism evidence="2 3">
    <name type="scientific">Iris pallida</name>
    <name type="common">Sweet iris</name>
    <dbReference type="NCBI Taxonomy" id="29817"/>
    <lineage>
        <taxon>Eukaryota</taxon>
        <taxon>Viridiplantae</taxon>
        <taxon>Streptophyta</taxon>
        <taxon>Embryophyta</taxon>
        <taxon>Tracheophyta</taxon>
        <taxon>Spermatophyta</taxon>
        <taxon>Magnoliopsida</taxon>
        <taxon>Liliopsida</taxon>
        <taxon>Asparagales</taxon>
        <taxon>Iridaceae</taxon>
        <taxon>Iridoideae</taxon>
        <taxon>Irideae</taxon>
        <taxon>Iris</taxon>
    </lineage>
</organism>
<feature type="region of interest" description="Disordered" evidence="1">
    <location>
        <begin position="1"/>
        <end position="28"/>
    </location>
</feature>
<keyword evidence="3" id="KW-1185">Reference proteome</keyword>
<evidence type="ECO:0000313" key="3">
    <source>
        <dbReference type="Proteomes" id="UP001140949"/>
    </source>
</evidence>
<evidence type="ECO:0000313" key="2">
    <source>
        <dbReference type="EMBL" id="KAJ6821369.1"/>
    </source>
</evidence>
<sequence length="684" mass="73581">MHSVDQKHFRPPQVHRHQPARHLEHNHAETVHVRRRLRVSGLHVLRGHVTEDPPRRRRRPQAGDVVPVLVPGQKFREGEAAEPRVHVGVQEDGGRRYVPVDHLLVPFLVEVENGGRQGLDDPVPVVPREDRVPVVEEVVAEQAAGRVVVDDEHLPSLGAPAAELDQVAVPEPPEVQELVGEPGAQRRARLHPEPLDEHVDAVVEVAAVARAEVQLRHHFGLVEVVGDRDDLAVGDLPGRVDDREGFEGGPSVVRVAGAAAVVGSEEDGGAGGGQEVGRSESRCSGGAACAGAGRRGEGDVERMELEGWQGREIAGSGQRLGHPFHRRPRLRIVEGAEQAEVDQPPHVGLRIGSFLQLPVPGVQPLPLVRQPTHPVEQYDLIVRIGEVDRPSARRDLQHDDAEAEHVRLGGSRALPLEALWREVPDRAADPAGVREPELEGALVHRRRRPQRHPQLAVLQPPREAEVPEPRVVPGVEHDVAGLDVAVDDLRVELLVEVVQRRREARHDPLAPLPGERRRRGRGGGGEEEAVEAVVGHVVVDEEQLVVVHAPAPQADEVAVAELRDRDKLGCEGLLEAVAALGDALDGREGAVAGEHGAVDPAEAAAAEDFLLAEAVGAYVELGVAEYPRVGAAAGDLLVEDLGDAGSIVEVARILVVDGWFGREALAWALPPPTVAQASEGAAEE</sequence>
<gene>
    <name evidence="2" type="ORF">M6B38_393000</name>
</gene>